<protein>
    <recommendedName>
        <fullName evidence="3">DUF4157 domain-containing protein</fullName>
    </recommendedName>
</protein>
<dbReference type="Proteomes" id="UP000286806">
    <property type="component" value="Unassembled WGS sequence"/>
</dbReference>
<dbReference type="EMBL" id="BGOW01000029">
    <property type="protein sequence ID" value="GBL46887.1"/>
    <property type="molecule type" value="Genomic_DNA"/>
</dbReference>
<keyword evidence="2" id="KW-1185">Reference proteome</keyword>
<accession>A0A401JGX6</accession>
<dbReference type="AlphaFoldDB" id="A0A401JGX6"/>
<name>A0A401JGX6_9PROT</name>
<evidence type="ECO:0000313" key="1">
    <source>
        <dbReference type="EMBL" id="GBL46887.1"/>
    </source>
</evidence>
<reference evidence="1 2" key="1">
    <citation type="journal article" date="2019" name="Front. Microbiol.">
        <title>Genomes of Neutrophilic Sulfur-Oxidizing Chemolithoautotrophs Representing 9 Proteobacterial Species From 8 Genera.</title>
        <authorList>
            <person name="Watanabe T."/>
            <person name="Kojima H."/>
            <person name="Umezawa K."/>
            <person name="Hori C."/>
            <person name="Takasuka T.E."/>
            <person name="Kato Y."/>
            <person name="Fukui M."/>
        </authorList>
    </citation>
    <scope>NUCLEOTIDE SEQUENCE [LARGE SCALE GENOMIC DNA]</scope>
    <source>
        <strain evidence="1 2">TTN</strain>
    </source>
</reference>
<evidence type="ECO:0000313" key="2">
    <source>
        <dbReference type="Proteomes" id="UP000286806"/>
    </source>
</evidence>
<evidence type="ECO:0008006" key="3">
    <source>
        <dbReference type="Google" id="ProtNLM"/>
    </source>
</evidence>
<sequence>MLEIALSQQVKPDFRLLHRLPFCAITFGHVVIGLTAHNLEHLRAHEHEHVRQYERWGLFFFLAYPASSLYQWVRGNNPYWDNRFEVQARLSAANAKNEA</sequence>
<gene>
    <name evidence="1" type="ORF">SFMTTN_2713</name>
</gene>
<proteinExistence type="predicted"/>
<comment type="caution">
    <text evidence="1">The sequence shown here is derived from an EMBL/GenBank/DDBJ whole genome shotgun (WGS) entry which is preliminary data.</text>
</comment>
<organism evidence="1 2">
    <name type="scientific">Sulfuriferula multivorans</name>
    <dbReference type="NCBI Taxonomy" id="1559896"/>
    <lineage>
        <taxon>Bacteria</taxon>
        <taxon>Pseudomonadati</taxon>
        <taxon>Pseudomonadota</taxon>
        <taxon>Betaproteobacteria</taxon>
        <taxon>Nitrosomonadales</taxon>
        <taxon>Sulfuricellaceae</taxon>
        <taxon>Sulfuriferula</taxon>
    </lineage>
</organism>